<proteinExistence type="predicted"/>
<evidence type="ECO:0000256" key="1">
    <source>
        <dbReference type="SAM" id="Phobius"/>
    </source>
</evidence>
<dbReference type="OrthoDB" id="9807744at2"/>
<dbReference type="PANTHER" id="PTHR30590:SF2">
    <property type="entry name" value="INNER MEMBRANE PROTEIN"/>
    <property type="match status" value="1"/>
</dbReference>
<dbReference type="InterPro" id="IPR052529">
    <property type="entry name" value="Bact_Transport_Assoc"/>
</dbReference>
<accession>A0A1G8YLN0</accession>
<keyword evidence="1" id="KW-1133">Transmembrane helix</keyword>
<dbReference type="Pfam" id="PF04235">
    <property type="entry name" value="DUF418"/>
    <property type="match status" value="1"/>
</dbReference>
<dbReference type="AlphaFoldDB" id="A0A1G8YLN0"/>
<sequence length="119" mass="13874">MFGMVLAFGLMSLIKLLFQRYENSAIIAGLKNMGKLSLTMYILQSIIGTSIFYGYGLGLFGADIFIWSILIVIVIYLGQMYISTLYLKHFRYGPLEYFLRIVTYMNVRKKKWVKSEREK</sequence>
<protein>
    <recommendedName>
        <fullName evidence="2">DUF418 domain-containing protein</fullName>
    </recommendedName>
</protein>
<dbReference type="PANTHER" id="PTHR30590">
    <property type="entry name" value="INNER MEMBRANE PROTEIN"/>
    <property type="match status" value="1"/>
</dbReference>
<dbReference type="EMBL" id="FNFI01000004">
    <property type="protein sequence ID" value="SDK03577.1"/>
    <property type="molecule type" value="Genomic_DNA"/>
</dbReference>
<feature type="domain" description="DUF418" evidence="2">
    <location>
        <begin position="2"/>
        <end position="105"/>
    </location>
</feature>
<organism evidence="3 4">
    <name type="scientific">Jeotgalicoccus aerolatus</name>
    <dbReference type="NCBI Taxonomy" id="709510"/>
    <lineage>
        <taxon>Bacteria</taxon>
        <taxon>Bacillati</taxon>
        <taxon>Bacillota</taxon>
        <taxon>Bacilli</taxon>
        <taxon>Bacillales</taxon>
        <taxon>Staphylococcaceae</taxon>
        <taxon>Jeotgalicoccus</taxon>
    </lineage>
</organism>
<evidence type="ECO:0000313" key="4">
    <source>
        <dbReference type="Proteomes" id="UP000242700"/>
    </source>
</evidence>
<keyword evidence="1" id="KW-0812">Transmembrane</keyword>
<feature type="transmembrane region" description="Helical" evidence="1">
    <location>
        <begin position="38"/>
        <end position="58"/>
    </location>
</feature>
<keyword evidence="1" id="KW-0472">Membrane</keyword>
<name>A0A1G8YLN0_9STAP</name>
<dbReference type="STRING" id="586411.SAMN05216187_104142"/>
<evidence type="ECO:0000259" key="2">
    <source>
        <dbReference type="Pfam" id="PF04235"/>
    </source>
</evidence>
<dbReference type="InterPro" id="IPR007349">
    <property type="entry name" value="DUF418"/>
</dbReference>
<feature type="transmembrane region" description="Helical" evidence="1">
    <location>
        <begin position="64"/>
        <end position="87"/>
    </location>
</feature>
<dbReference type="Proteomes" id="UP000242700">
    <property type="component" value="Unassembled WGS sequence"/>
</dbReference>
<evidence type="ECO:0000313" key="3">
    <source>
        <dbReference type="EMBL" id="SDK03577.1"/>
    </source>
</evidence>
<reference evidence="4" key="1">
    <citation type="submission" date="2016-10" db="EMBL/GenBank/DDBJ databases">
        <authorList>
            <person name="Varghese N."/>
            <person name="Submissions S."/>
        </authorList>
    </citation>
    <scope>NUCLEOTIDE SEQUENCE [LARGE SCALE GENOMIC DNA]</scope>
    <source>
        <strain evidence="4">CGMCC 1.8911</strain>
    </source>
</reference>
<gene>
    <name evidence="3" type="ORF">SAMN05216187_104142</name>
</gene>